<dbReference type="RefSeq" id="WP_221047677.1">
    <property type="nucleotide sequence ID" value="NZ_AP019782.1"/>
</dbReference>
<feature type="transmembrane region" description="Helical" evidence="2">
    <location>
        <begin position="127"/>
        <end position="152"/>
    </location>
</feature>
<dbReference type="KEGG" id="moz:MoryE10_32570"/>
<feature type="transmembrane region" description="Helical" evidence="2">
    <location>
        <begin position="52"/>
        <end position="74"/>
    </location>
</feature>
<dbReference type="Proteomes" id="UP000824988">
    <property type="component" value="Chromosome"/>
</dbReference>
<dbReference type="InterPro" id="IPR023616">
    <property type="entry name" value="Cyt_c_oxase-like_su1_dom"/>
</dbReference>
<dbReference type="PANTHER" id="PTHR10422">
    <property type="entry name" value="CYTOCHROME C OXIDASE SUBUNIT 1"/>
    <property type="match status" value="1"/>
</dbReference>
<feature type="transmembrane region" description="Helical" evidence="2">
    <location>
        <begin position="287"/>
        <end position="306"/>
    </location>
</feature>
<keyword evidence="2" id="KW-0812">Transmembrane</keyword>
<dbReference type="GO" id="GO:0009060">
    <property type="term" value="P:aerobic respiration"/>
    <property type="evidence" value="ECO:0007669"/>
    <property type="project" value="InterPro"/>
</dbReference>
<feature type="transmembrane region" description="Helical" evidence="2">
    <location>
        <begin position="445"/>
        <end position="467"/>
    </location>
</feature>
<accession>A0A8D4VRR6</accession>
<keyword evidence="1" id="KW-0679">Respiratory chain</keyword>
<feature type="transmembrane region" description="Helical" evidence="2">
    <location>
        <begin position="86"/>
        <end position="107"/>
    </location>
</feature>
<dbReference type="InterPro" id="IPR000883">
    <property type="entry name" value="Cyt_C_Oxase_1"/>
</dbReference>
<keyword evidence="5" id="KW-1185">Reference proteome</keyword>
<feature type="transmembrane region" description="Helical" evidence="2">
    <location>
        <begin position="399"/>
        <end position="425"/>
    </location>
</feature>
<feature type="transmembrane region" description="Helical" evidence="2">
    <location>
        <begin position="173"/>
        <end position="198"/>
    </location>
</feature>
<proteinExistence type="predicted"/>
<dbReference type="PROSITE" id="PS50855">
    <property type="entry name" value="COX1"/>
    <property type="match status" value="1"/>
</dbReference>
<dbReference type="Pfam" id="PF00115">
    <property type="entry name" value="COX1"/>
    <property type="match status" value="1"/>
</dbReference>
<feature type="transmembrane region" description="Helical" evidence="2">
    <location>
        <begin position="218"/>
        <end position="237"/>
    </location>
</feature>
<feature type="transmembrane region" description="Helical" evidence="2">
    <location>
        <begin position="327"/>
        <end position="347"/>
    </location>
</feature>
<keyword evidence="2" id="KW-0472">Membrane</keyword>
<evidence type="ECO:0000256" key="2">
    <source>
        <dbReference type="SAM" id="Phobius"/>
    </source>
</evidence>
<gene>
    <name evidence="4" type="ORF">MoryE10_32570</name>
</gene>
<organism evidence="4 5">
    <name type="scientific">Methylogaea oryzae</name>
    <dbReference type="NCBI Taxonomy" id="1295382"/>
    <lineage>
        <taxon>Bacteria</taxon>
        <taxon>Pseudomonadati</taxon>
        <taxon>Pseudomonadota</taxon>
        <taxon>Gammaproteobacteria</taxon>
        <taxon>Methylococcales</taxon>
        <taxon>Methylococcaceae</taxon>
        <taxon>Methylogaea</taxon>
    </lineage>
</organism>
<feature type="transmembrane region" description="Helical" evidence="2">
    <location>
        <begin position="249"/>
        <end position="267"/>
    </location>
</feature>
<name>A0A8D4VRR6_9GAMM</name>
<dbReference type="GO" id="GO:0016020">
    <property type="term" value="C:membrane"/>
    <property type="evidence" value="ECO:0007669"/>
    <property type="project" value="InterPro"/>
</dbReference>
<feature type="transmembrane region" description="Helical" evidence="2">
    <location>
        <begin position="12"/>
        <end position="32"/>
    </location>
</feature>
<dbReference type="GO" id="GO:0020037">
    <property type="term" value="F:heme binding"/>
    <property type="evidence" value="ECO:0007669"/>
    <property type="project" value="InterPro"/>
</dbReference>
<feature type="domain" description="Cytochrome oxidase subunit I profile" evidence="3">
    <location>
        <begin position="1"/>
        <end position="538"/>
    </location>
</feature>
<evidence type="ECO:0000313" key="4">
    <source>
        <dbReference type="EMBL" id="BBL72651.1"/>
    </source>
</evidence>
<feature type="transmembrane region" description="Helical" evidence="2">
    <location>
        <begin position="505"/>
        <end position="527"/>
    </location>
</feature>
<protein>
    <submittedName>
        <fullName evidence="4">Cytochrome c oxidase subunit 1</fullName>
    </submittedName>
</protein>
<dbReference type="AlphaFoldDB" id="A0A8D4VRR6"/>
<evidence type="ECO:0000259" key="3">
    <source>
        <dbReference type="PROSITE" id="PS50855"/>
    </source>
</evidence>
<evidence type="ECO:0000256" key="1">
    <source>
        <dbReference type="ARBA" id="ARBA00022660"/>
    </source>
</evidence>
<feature type="transmembrane region" description="Helical" evidence="2">
    <location>
        <begin position="367"/>
        <end position="387"/>
    </location>
</feature>
<dbReference type="EMBL" id="AP019782">
    <property type="protein sequence ID" value="BBL72651.1"/>
    <property type="molecule type" value="Genomic_DNA"/>
</dbReference>
<reference evidence="4" key="1">
    <citation type="submission" date="2019-06" db="EMBL/GenBank/DDBJ databases">
        <title>Complete genome sequence of Methylogaea oryzae strain JCM16910.</title>
        <authorList>
            <person name="Asakawa S."/>
        </authorList>
    </citation>
    <scope>NUCLEOTIDE SEQUENCE</scope>
    <source>
        <strain evidence="4">E10</strain>
    </source>
</reference>
<dbReference type="PANTHER" id="PTHR10422:SF40">
    <property type="entry name" value="CYTOCHROME C OXIDASE SUBUNIT I"/>
    <property type="match status" value="1"/>
</dbReference>
<keyword evidence="2" id="KW-1133">Transmembrane helix</keyword>
<dbReference type="GO" id="GO:0004129">
    <property type="term" value="F:cytochrome-c oxidase activity"/>
    <property type="evidence" value="ECO:0007669"/>
    <property type="project" value="InterPro"/>
</dbReference>
<sequence>MCDKDIKKLALAHLWVAFGAFGVASLLGFYQVVERSGLIPALKSPALYYGSVSTHGVLMAFVLTTFFIMGFGYHTAANNGAGFNRCAAWAGFWVAAVGTLLAALPLLTGNASVLFTFYPPMQAHPLFYIGATLLVVGSWVWCVLMVMAAGAWKQANPGAAMPLPLFATTGNAILWLWSSVGVALEVVFQLIPWSLGLVDTIDVGLARTLFSWTLHPIVYFWLIPAYIALYSFVPLAAGGKLFSEELARAAFVLIVVFGLPIGFHHLYMDPMQASGWKLAHGVGTYVVAIPTLITAFTVIASLEMAGRARGGQGLFGWIGALPWNQPMVLAAGLSLLMLLLGGFGGLVNASYAMNAMVHNTAWVPGHFHLIFAGTVVTLYFAVAYRLWPSLTGKAFRKPCLVLGQLWSWFGGMAILTTPWHILGLLGQPRRISSVEYDSPLVQSWGAYEAIMIAGGLVLLLSALLFVYNLASAHWQGEASGEDTVAYAEPLHPPGKIPALLNGYAVWNWVILLLMAASFGYPIAQFFLMKTFDSSPWGY</sequence>
<evidence type="ECO:0000313" key="5">
    <source>
        <dbReference type="Proteomes" id="UP000824988"/>
    </source>
</evidence>
<keyword evidence="1" id="KW-0249">Electron transport</keyword>
<keyword evidence="1" id="KW-0813">Transport</keyword>